<reference evidence="1" key="1">
    <citation type="journal article" date="2023" name="G3 (Bethesda)">
        <title>A reference genome for the long-term kleptoplast-retaining sea slug Elysia crispata morphotype clarki.</title>
        <authorList>
            <person name="Eastman K.E."/>
            <person name="Pendleton A.L."/>
            <person name="Shaikh M.A."/>
            <person name="Suttiyut T."/>
            <person name="Ogas R."/>
            <person name="Tomko P."/>
            <person name="Gavelis G."/>
            <person name="Widhalm J.R."/>
            <person name="Wisecaver J.H."/>
        </authorList>
    </citation>
    <scope>NUCLEOTIDE SEQUENCE</scope>
    <source>
        <strain evidence="1">ECLA1</strain>
    </source>
</reference>
<sequence>MHGRAPIAAVLHFKACMEITSVIYKTDSPPFINKNLPLKGDCEVFSLSRMETSGDWQCPMLRVDQAVSSSRDCFPYLLLLTTGSASWSYLFNMSCISSVNQTVSPNSSGEWWSISGSVRRPSKYQVQDLFVPFLGFF</sequence>
<accession>A0AAE1AN30</accession>
<dbReference type="EMBL" id="JAWDGP010001628">
    <property type="protein sequence ID" value="KAK3789747.1"/>
    <property type="molecule type" value="Genomic_DNA"/>
</dbReference>
<organism evidence="1 2">
    <name type="scientific">Elysia crispata</name>
    <name type="common">lettuce slug</name>
    <dbReference type="NCBI Taxonomy" id="231223"/>
    <lineage>
        <taxon>Eukaryota</taxon>
        <taxon>Metazoa</taxon>
        <taxon>Spiralia</taxon>
        <taxon>Lophotrochozoa</taxon>
        <taxon>Mollusca</taxon>
        <taxon>Gastropoda</taxon>
        <taxon>Heterobranchia</taxon>
        <taxon>Euthyneura</taxon>
        <taxon>Panpulmonata</taxon>
        <taxon>Sacoglossa</taxon>
        <taxon>Placobranchoidea</taxon>
        <taxon>Plakobranchidae</taxon>
        <taxon>Elysia</taxon>
    </lineage>
</organism>
<dbReference type="AlphaFoldDB" id="A0AAE1AN30"/>
<evidence type="ECO:0000313" key="2">
    <source>
        <dbReference type="Proteomes" id="UP001283361"/>
    </source>
</evidence>
<name>A0AAE1AN30_9GAST</name>
<protein>
    <submittedName>
        <fullName evidence="1">Uncharacterized protein</fullName>
    </submittedName>
</protein>
<proteinExistence type="predicted"/>
<dbReference type="Proteomes" id="UP001283361">
    <property type="component" value="Unassembled WGS sequence"/>
</dbReference>
<keyword evidence="2" id="KW-1185">Reference proteome</keyword>
<comment type="caution">
    <text evidence="1">The sequence shown here is derived from an EMBL/GenBank/DDBJ whole genome shotgun (WGS) entry which is preliminary data.</text>
</comment>
<evidence type="ECO:0000313" key="1">
    <source>
        <dbReference type="EMBL" id="KAK3789747.1"/>
    </source>
</evidence>
<gene>
    <name evidence="1" type="ORF">RRG08_036040</name>
</gene>